<dbReference type="AlphaFoldDB" id="A0AAD9D3P0"/>
<protein>
    <submittedName>
        <fullName evidence="2">Uncharacterized protein</fullName>
    </submittedName>
</protein>
<proteinExistence type="predicted"/>
<comment type="caution">
    <text evidence="2">The sequence shown here is derived from an EMBL/GenBank/DDBJ whole genome shotgun (WGS) entry which is preliminary data.</text>
</comment>
<name>A0AAD9D3P0_9STRA</name>
<evidence type="ECO:0000256" key="1">
    <source>
        <dbReference type="SAM" id="SignalP"/>
    </source>
</evidence>
<dbReference type="Proteomes" id="UP001224775">
    <property type="component" value="Unassembled WGS sequence"/>
</dbReference>
<keyword evidence="1" id="KW-0732">Signal</keyword>
<reference evidence="2" key="1">
    <citation type="submission" date="2023-06" db="EMBL/GenBank/DDBJ databases">
        <title>Survivors Of The Sea: Transcriptome response of Skeletonema marinoi to long-term dormancy.</title>
        <authorList>
            <person name="Pinder M.I.M."/>
            <person name="Kourtchenko O."/>
            <person name="Robertson E.K."/>
            <person name="Larsson T."/>
            <person name="Maumus F."/>
            <person name="Osuna-Cruz C.M."/>
            <person name="Vancaester E."/>
            <person name="Stenow R."/>
            <person name="Vandepoele K."/>
            <person name="Ploug H."/>
            <person name="Bruchert V."/>
            <person name="Godhe A."/>
            <person name="Topel M."/>
        </authorList>
    </citation>
    <scope>NUCLEOTIDE SEQUENCE</scope>
    <source>
        <strain evidence="2">R05AC</strain>
    </source>
</reference>
<accession>A0AAD9D3P0</accession>
<gene>
    <name evidence="2" type="ORF">QTG54_016790</name>
</gene>
<dbReference type="EMBL" id="JATAAI010000065">
    <property type="protein sequence ID" value="KAK1732507.1"/>
    <property type="molecule type" value="Genomic_DNA"/>
</dbReference>
<sequence>MTLPRLVVLLALQIGLIKSFSPPISNIINNPQQQQQQQCTALQQSSKQSTPLSIEEDVNMIEIIELKGGIMKAISFAQNAKQMYDAILQAMPWFIRKLVQKNMNNAIAELMTVKVTENDMYDIIAKITPKSNLQDSLDVLDRYKTVTVVPQHHVKVADVHYSKEENIVATTMEEEEEELNAAAAEFFDEITFTQEENENLAASPTTQNLKEWTNTKMPAPAWLSSPHSLLSTASSSIDIDIDIIAGKKVHFKQNSKLMYDKILEGHTTLFFVRRVVKNNLDRAIISDFRKSCTSSNNTDDDGDDGVGVVIMDESDMYEVIHKASPRILLKFNMAILEEHQSTSSC</sequence>
<organism evidence="2 3">
    <name type="scientific">Skeletonema marinoi</name>
    <dbReference type="NCBI Taxonomy" id="267567"/>
    <lineage>
        <taxon>Eukaryota</taxon>
        <taxon>Sar</taxon>
        <taxon>Stramenopiles</taxon>
        <taxon>Ochrophyta</taxon>
        <taxon>Bacillariophyta</taxon>
        <taxon>Coscinodiscophyceae</taxon>
        <taxon>Thalassiosirophycidae</taxon>
        <taxon>Thalassiosirales</taxon>
        <taxon>Skeletonemataceae</taxon>
        <taxon>Skeletonema</taxon>
        <taxon>Skeletonema marinoi-dohrnii complex</taxon>
    </lineage>
</organism>
<keyword evidence="3" id="KW-1185">Reference proteome</keyword>
<evidence type="ECO:0000313" key="3">
    <source>
        <dbReference type="Proteomes" id="UP001224775"/>
    </source>
</evidence>
<feature type="chain" id="PRO_5042116953" evidence="1">
    <location>
        <begin position="20"/>
        <end position="345"/>
    </location>
</feature>
<evidence type="ECO:0000313" key="2">
    <source>
        <dbReference type="EMBL" id="KAK1732507.1"/>
    </source>
</evidence>
<feature type="signal peptide" evidence="1">
    <location>
        <begin position="1"/>
        <end position="19"/>
    </location>
</feature>